<accession>A0A1I3D6I9</accession>
<sequence>MSSEYIYVHLDSVTNSVLSRGLTFFNYEKTVHNKPQNLLLLNDAKDIGEFDLHTGFRMIRGAQKVQDFFDAYKKGTYGMQYQLKWVDFESIELLHELTPVEISELLYLAHAYTHLHSPFNYKLQNNFIYLTMSDGSIKQYYRDIHLFYTMLAEELTKQLKERSIEKKLLFKRAKPVQPVSLELIKSIVPLLREGVCFSFKQLNVEDDICEIPIYLIEDRVRSLYEDHNELLAYLCFDYKKQSWFVKEEQPLAPGLQF</sequence>
<dbReference type="EMBL" id="FOQE01000030">
    <property type="protein sequence ID" value="SFH82325.1"/>
    <property type="molecule type" value="Genomic_DNA"/>
</dbReference>
<gene>
    <name evidence="1" type="ORF">SAMN04489868_1305</name>
</gene>
<keyword evidence="2" id="KW-1185">Reference proteome</keyword>
<organism evidence="1 2">
    <name type="scientific">Pisciglobus halotolerans</name>
    <dbReference type="NCBI Taxonomy" id="745365"/>
    <lineage>
        <taxon>Bacteria</taxon>
        <taxon>Bacillati</taxon>
        <taxon>Bacillota</taxon>
        <taxon>Bacilli</taxon>
        <taxon>Lactobacillales</taxon>
        <taxon>Carnobacteriaceae</taxon>
    </lineage>
</organism>
<name>A0A1I3D6I9_9LACT</name>
<dbReference type="RefSeq" id="WP_047391061.1">
    <property type="nucleotide sequence ID" value="NZ_FOQE01000030.1"/>
</dbReference>
<dbReference type="OrthoDB" id="8704087at2"/>
<reference evidence="1 2" key="1">
    <citation type="submission" date="2016-10" db="EMBL/GenBank/DDBJ databases">
        <authorList>
            <person name="de Groot N.N."/>
        </authorList>
    </citation>
    <scope>NUCLEOTIDE SEQUENCE [LARGE SCALE GENOMIC DNA]</scope>
    <source>
        <strain evidence="1 2">DSM 27630</strain>
    </source>
</reference>
<evidence type="ECO:0000313" key="1">
    <source>
        <dbReference type="EMBL" id="SFH82325.1"/>
    </source>
</evidence>
<protein>
    <submittedName>
        <fullName evidence="1">Uncharacterized protein</fullName>
    </submittedName>
</protein>
<dbReference type="AlphaFoldDB" id="A0A1I3D6I9"/>
<proteinExistence type="predicted"/>
<dbReference type="Proteomes" id="UP000198668">
    <property type="component" value="Unassembled WGS sequence"/>
</dbReference>
<evidence type="ECO:0000313" key="2">
    <source>
        <dbReference type="Proteomes" id="UP000198668"/>
    </source>
</evidence>